<feature type="compositionally biased region" description="Polar residues" evidence="1">
    <location>
        <begin position="282"/>
        <end position="292"/>
    </location>
</feature>
<dbReference type="Proteomes" id="UP001151699">
    <property type="component" value="Chromosome X"/>
</dbReference>
<name>A0A9Q0MY03_9DIPT</name>
<feature type="region of interest" description="Disordered" evidence="1">
    <location>
        <begin position="30"/>
        <end position="53"/>
    </location>
</feature>
<dbReference type="EMBL" id="WJQU01000003">
    <property type="protein sequence ID" value="KAJ6639264.1"/>
    <property type="molecule type" value="Genomic_DNA"/>
</dbReference>
<evidence type="ECO:0000313" key="2">
    <source>
        <dbReference type="EMBL" id="KAJ6639264.1"/>
    </source>
</evidence>
<comment type="caution">
    <text evidence="2">The sequence shown here is derived from an EMBL/GenBank/DDBJ whole genome shotgun (WGS) entry which is preliminary data.</text>
</comment>
<protein>
    <submittedName>
        <fullName evidence="2">Uncharacterized protein</fullName>
    </submittedName>
</protein>
<sequence length="299" mass="33048">MTTDKESFLLTPNMEINNYTRPLSAYDNLHSTSTHSPAITQQKPSSNHSNEHEKEFPFNDISFRFDDLPLQNQPKHFNQIRSNSMISNSNCNGNHNKSTNQGYTTIANHNSINNTIDSRTAHIPVVNVDSSANMLLGATKQQYENVSETVRLRNCNNNKPVISEAKSSFFGLNPSAPSNNSKQNMSMKRNNQISTACGYEDRSPLINNASVSRNLYQNIPSNSACFESGNQQLNKNAEDTVDNDGNKLNNTSTSANSETTPESQDSSHNNNSSKYFADATHRMSQSPSQGISETGVDGK</sequence>
<keyword evidence="3" id="KW-1185">Reference proteome</keyword>
<feature type="compositionally biased region" description="Polar residues" evidence="1">
    <location>
        <begin position="30"/>
        <end position="48"/>
    </location>
</feature>
<dbReference type="AlphaFoldDB" id="A0A9Q0MY03"/>
<evidence type="ECO:0000256" key="1">
    <source>
        <dbReference type="SAM" id="MobiDB-lite"/>
    </source>
</evidence>
<feature type="compositionally biased region" description="Low complexity" evidence="1">
    <location>
        <begin position="249"/>
        <end position="263"/>
    </location>
</feature>
<reference evidence="2" key="1">
    <citation type="submission" date="2022-07" db="EMBL/GenBank/DDBJ databases">
        <authorList>
            <person name="Trinca V."/>
            <person name="Uliana J.V.C."/>
            <person name="Torres T.T."/>
            <person name="Ward R.J."/>
            <person name="Monesi N."/>
        </authorList>
    </citation>
    <scope>NUCLEOTIDE SEQUENCE</scope>
    <source>
        <strain evidence="2">HSMRA1968</strain>
        <tissue evidence="2">Whole embryos</tissue>
    </source>
</reference>
<organism evidence="2 3">
    <name type="scientific">Pseudolycoriella hygida</name>
    <dbReference type="NCBI Taxonomy" id="35572"/>
    <lineage>
        <taxon>Eukaryota</taxon>
        <taxon>Metazoa</taxon>
        <taxon>Ecdysozoa</taxon>
        <taxon>Arthropoda</taxon>
        <taxon>Hexapoda</taxon>
        <taxon>Insecta</taxon>
        <taxon>Pterygota</taxon>
        <taxon>Neoptera</taxon>
        <taxon>Endopterygota</taxon>
        <taxon>Diptera</taxon>
        <taxon>Nematocera</taxon>
        <taxon>Sciaroidea</taxon>
        <taxon>Sciaridae</taxon>
        <taxon>Pseudolycoriella</taxon>
    </lineage>
</organism>
<proteinExistence type="predicted"/>
<gene>
    <name evidence="2" type="ORF">Bhyg_12007</name>
</gene>
<evidence type="ECO:0000313" key="3">
    <source>
        <dbReference type="Proteomes" id="UP001151699"/>
    </source>
</evidence>
<feature type="compositionally biased region" description="Polar residues" evidence="1">
    <location>
        <begin position="264"/>
        <end position="274"/>
    </location>
</feature>
<accession>A0A9Q0MY03</accession>
<feature type="region of interest" description="Disordered" evidence="1">
    <location>
        <begin position="236"/>
        <end position="299"/>
    </location>
</feature>